<dbReference type="AlphaFoldDB" id="A0A7J7MDS4"/>
<keyword evidence="3" id="KW-1185">Reference proteome</keyword>
<dbReference type="OrthoDB" id="1002412at2759"/>
<protein>
    <recommendedName>
        <fullName evidence="1">Reverse transcriptase zinc-binding domain-containing protein</fullName>
    </recommendedName>
</protein>
<dbReference type="Pfam" id="PF13966">
    <property type="entry name" value="zf-RVT"/>
    <property type="match status" value="1"/>
</dbReference>
<evidence type="ECO:0000313" key="2">
    <source>
        <dbReference type="EMBL" id="KAF6153035.1"/>
    </source>
</evidence>
<feature type="domain" description="Reverse transcriptase zinc-binding" evidence="1">
    <location>
        <begin position="109"/>
        <end position="192"/>
    </location>
</feature>
<sequence length="294" mass="34201">MSSIWFGIKIASIVSKPYIGWLIGNGEKIDFWRDLWATEFPLREYIDLPKHLWKKCKAKLCSFINSEGWNVPRDINIALMVLGINLHNIPCNPFSVDTQIRKPEINGEFSVKSALETTGKKEPPAWWWKFTWNKSLHPRLSIFAWRLMNHVLHLDDTIQSKGICLTSVYSCFLAEKHDHHLFIDCETAQIIWSWATSIFCFPPITGSDSWCTILNRSKNKSSYITDLWITMVFSICNRLYVSRNKLWFDDRKTTTQKLPHEIFRDIADSATLSKSCMQNNSYDLQVIKALKVSC</sequence>
<proteinExistence type="predicted"/>
<comment type="caution">
    <text evidence="2">The sequence shown here is derived from an EMBL/GenBank/DDBJ whole genome shotgun (WGS) entry which is preliminary data.</text>
</comment>
<evidence type="ECO:0000313" key="3">
    <source>
        <dbReference type="Proteomes" id="UP000541444"/>
    </source>
</evidence>
<name>A0A7J7MDS4_9MAGN</name>
<dbReference type="EMBL" id="JACGCM010001586">
    <property type="protein sequence ID" value="KAF6153035.1"/>
    <property type="molecule type" value="Genomic_DNA"/>
</dbReference>
<gene>
    <name evidence="2" type="ORF">GIB67_034757</name>
</gene>
<reference evidence="2 3" key="1">
    <citation type="journal article" date="2020" name="IScience">
        <title>Genome Sequencing of the Endangered Kingdonia uniflora (Circaeasteraceae, Ranunculales) Reveals Potential Mechanisms of Evolutionary Specialization.</title>
        <authorList>
            <person name="Sun Y."/>
            <person name="Deng T."/>
            <person name="Zhang A."/>
            <person name="Moore M.J."/>
            <person name="Landis J.B."/>
            <person name="Lin N."/>
            <person name="Zhang H."/>
            <person name="Zhang X."/>
            <person name="Huang J."/>
            <person name="Zhang X."/>
            <person name="Sun H."/>
            <person name="Wang H."/>
        </authorList>
    </citation>
    <scope>NUCLEOTIDE SEQUENCE [LARGE SCALE GENOMIC DNA]</scope>
    <source>
        <strain evidence="2">TB1705</strain>
        <tissue evidence="2">Leaf</tissue>
    </source>
</reference>
<accession>A0A7J7MDS4</accession>
<dbReference type="Proteomes" id="UP000541444">
    <property type="component" value="Unassembled WGS sequence"/>
</dbReference>
<evidence type="ECO:0000259" key="1">
    <source>
        <dbReference type="Pfam" id="PF13966"/>
    </source>
</evidence>
<organism evidence="2 3">
    <name type="scientific">Kingdonia uniflora</name>
    <dbReference type="NCBI Taxonomy" id="39325"/>
    <lineage>
        <taxon>Eukaryota</taxon>
        <taxon>Viridiplantae</taxon>
        <taxon>Streptophyta</taxon>
        <taxon>Embryophyta</taxon>
        <taxon>Tracheophyta</taxon>
        <taxon>Spermatophyta</taxon>
        <taxon>Magnoliopsida</taxon>
        <taxon>Ranunculales</taxon>
        <taxon>Circaeasteraceae</taxon>
        <taxon>Kingdonia</taxon>
    </lineage>
</organism>
<dbReference type="InterPro" id="IPR026960">
    <property type="entry name" value="RVT-Znf"/>
</dbReference>